<dbReference type="InterPro" id="IPR002491">
    <property type="entry name" value="ABC_transptr_periplasmic_BD"/>
</dbReference>
<dbReference type="Gene3D" id="3.40.50.1980">
    <property type="entry name" value="Nitrogenase molybdenum iron protein domain"/>
    <property type="match status" value="2"/>
</dbReference>
<evidence type="ECO:0000256" key="3">
    <source>
        <dbReference type="SAM" id="MobiDB-lite"/>
    </source>
</evidence>
<comment type="similarity">
    <text evidence="1">Belongs to the bacterial solute-binding protein 8 family.</text>
</comment>
<dbReference type="PANTHER" id="PTHR30535">
    <property type="entry name" value="VITAMIN B12-BINDING PROTEIN"/>
    <property type="match status" value="1"/>
</dbReference>
<name>A0A3A6PBN2_9BACL</name>
<accession>A0A3A6PBN2</accession>
<evidence type="ECO:0000259" key="5">
    <source>
        <dbReference type="PROSITE" id="PS50983"/>
    </source>
</evidence>
<dbReference type="EMBL" id="QXQB01000006">
    <property type="protein sequence ID" value="RJX37270.1"/>
    <property type="molecule type" value="Genomic_DNA"/>
</dbReference>
<dbReference type="Pfam" id="PF01497">
    <property type="entry name" value="Peripla_BP_2"/>
    <property type="match status" value="1"/>
</dbReference>
<feature type="region of interest" description="Disordered" evidence="3">
    <location>
        <begin position="28"/>
        <end position="57"/>
    </location>
</feature>
<dbReference type="PROSITE" id="PS50983">
    <property type="entry name" value="FE_B12_PBP"/>
    <property type="match status" value="1"/>
</dbReference>
<comment type="caution">
    <text evidence="6">The sequence shown here is derived from an EMBL/GenBank/DDBJ whole genome shotgun (WGS) entry which is preliminary data.</text>
</comment>
<dbReference type="InterPro" id="IPR054828">
    <property type="entry name" value="Vit_B12_bind_prot"/>
</dbReference>
<feature type="chain" id="PRO_5039517596" evidence="4">
    <location>
        <begin position="23"/>
        <end position="337"/>
    </location>
</feature>
<sequence>MKYGSWKVGVVALLLAFAVACGNNTGNNGVASSSPSPAVEPSSEPTNNEADKETEKPAESLVDESKLNELLAQFENQSPSKAVTLSVAITELFDAIGVAPVGVPTSSSTLPAAFDSVPRVGSSHQPDVEAIAGLQPDVILGPASIKENLDKQFAAAKLPTAYLPADSLDELKLSLTALGRLFQKEDAAKAYIEKFNADEKEAIAAVEGKEAPSVLILFGSVESLMFMNENTFVGSLVKNLGGVNVVSDVLKLTETYTPLDMESIVEANPDIILLVAHGDPNAVSKKFEEDVKNSGAWEKLNAFKNGKLQALDYGLFGIASLPKAVAAYNGLAGIMYE</sequence>
<keyword evidence="7" id="KW-1185">Reference proteome</keyword>
<dbReference type="OrthoDB" id="66025at2"/>
<evidence type="ECO:0000313" key="7">
    <source>
        <dbReference type="Proteomes" id="UP000267798"/>
    </source>
</evidence>
<reference evidence="6 7" key="1">
    <citation type="submission" date="2018-09" db="EMBL/GenBank/DDBJ databases">
        <title>Paenibacillus aracenensis nov. sp. isolated from a cave in southern Spain.</title>
        <authorList>
            <person name="Jurado V."/>
            <person name="Gutierrez-Patricio S."/>
            <person name="Gonzalez-Pimentel J.L."/>
            <person name="Miller A.Z."/>
            <person name="Laiz L."/>
            <person name="Saiz-Jimenez C."/>
        </authorList>
    </citation>
    <scope>NUCLEOTIDE SEQUENCE [LARGE SCALE GENOMIC DNA]</scope>
    <source>
        <strain evidence="6 7">JCM 19203</strain>
    </source>
</reference>
<dbReference type="NCBIfam" id="NF038402">
    <property type="entry name" value="TroA_like"/>
    <property type="match status" value="1"/>
</dbReference>
<dbReference type="PROSITE" id="PS51257">
    <property type="entry name" value="PROKAR_LIPOPROTEIN"/>
    <property type="match status" value="1"/>
</dbReference>
<feature type="signal peptide" evidence="4">
    <location>
        <begin position="1"/>
        <end position="22"/>
    </location>
</feature>
<evidence type="ECO:0000313" key="6">
    <source>
        <dbReference type="EMBL" id="RJX37270.1"/>
    </source>
</evidence>
<feature type="compositionally biased region" description="Low complexity" evidence="3">
    <location>
        <begin position="30"/>
        <end position="45"/>
    </location>
</feature>
<gene>
    <name evidence="6" type="ORF">D3P09_23225</name>
</gene>
<protein>
    <submittedName>
        <fullName evidence="6">Ferrichrome ABC transporter substrate-binding protein</fullName>
    </submittedName>
</protein>
<evidence type="ECO:0000256" key="2">
    <source>
        <dbReference type="ARBA" id="ARBA00022729"/>
    </source>
</evidence>
<proteinExistence type="inferred from homology"/>
<dbReference type="GO" id="GO:0071281">
    <property type="term" value="P:cellular response to iron ion"/>
    <property type="evidence" value="ECO:0007669"/>
    <property type="project" value="TreeGrafter"/>
</dbReference>
<dbReference type="SUPFAM" id="SSF53807">
    <property type="entry name" value="Helical backbone' metal receptor"/>
    <property type="match status" value="1"/>
</dbReference>
<dbReference type="PANTHER" id="PTHR30535:SF36">
    <property type="entry name" value="HIGH-AFFINITY HEME UPTAKE SYSTEM PROTEIN ISDE"/>
    <property type="match status" value="1"/>
</dbReference>
<dbReference type="Proteomes" id="UP000267798">
    <property type="component" value="Unassembled WGS sequence"/>
</dbReference>
<dbReference type="InterPro" id="IPR050902">
    <property type="entry name" value="ABC_Transporter_SBP"/>
</dbReference>
<evidence type="ECO:0000256" key="1">
    <source>
        <dbReference type="ARBA" id="ARBA00008814"/>
    </source>
</evidence>
<organism evidence="6 7">
    <name type="scientific">Paenibacillus pinisoli</name>
    <dbReference type="NCBI Taxonomy" id="1276110"/>
    <lineage>
        <taxon>Bacteria</taxon>
        <taxon>Bacillati</taxon>
        <taxon>Bacillota</taxon>
        <taxon>Bacilli</taxon>
        <taxon>Bacillales</taxon>
        <taxon>Paenibacillaceae</taxon>
        <taxon>Paenibacillus</taxon>
    </lineage>
</organism>
<evidence type="ECO:0000256" key="4">
    <source>
        <dbReference type="SAM" id="SignalP"/>
    </source>
</evidence>
<keyword evidence="2 4" id="KW-0732">Signal</keyword>
<feature type="domain" description="Fe/B12 periplasmic-binding" evidence="5">
    <location>
        <begin position="81"/>
        <end position="337"/>
    </location>
</feature>
<dbReference type="RefSeq" id="WP_120113824.1">
    <property type="nucleotide sequence ID" value="NZ_QXQB01000006.1"/>
</dbReference>
<dbReference type="AlphaFoldDB" id="A0A3A6PBN2"/>